<keyword evidence="3" id="KW-1185">Reference proteome</keyword>
<name>A0A4Q1KGJ3_9FLAO</name>
<feature type="signal peptide" evidence="1">
    <location>
        <begin position="1"/>
        <end position="19"/>
    </location>
</feature>
<feature type="chain" id="PRO_5020919872" description="Adhesin domain-containing protein" evidence="1">
    <location>
        <begin position="20"/>
        <end position="351"/>
    </location>
</feature>
<reference evidence="3" key="1">
    <citation type="submission" date="2019-01" db="EMBL/GenBank/DDBJ databases">
        <title>Cytophagaceae bacterium strain CAR-16.</title>
        <authorList>
            <person name="Chen W.-M."/>
        </authorList>
    </citation>
    <scope>NUCLEOTIDE SEQUENCE [LARGE SCALE GENOMIC DNA]</scope>
    <source>
        <strain evidence="3">ICH-30</strain>
    </source>
</reference>
<dbReference type="EMBL" id="SBKQ01000019">
    <property type="protein sequence ID" value="RXR28330.1"/>
    <property type="molecule type" value="Genomic_DNA"/>
</dbReference>
<accession>A0A4Q1KGJ3</accession>
<proteinExistence type="predicted"/>
<sequence>MKNLYNLLLIFFVISSGFATEHNGKYTKQKNTKKTVIVNSDATVDIDNKYGNVFVTTWDEDKIDIDVVITVSGDDESWVDKKLASISIEFGGTKSLYSAKTIFDKVSNSGRRTSMEVNYTVKIPKNGNVKIENQYGNIVTHDLNGSSDILCKYGKISMGKLNNSSNTIKIDYCNKSSIESLKNGIINAKYSGLTVGSFSNVDLNTSYTDVTVMNGNNLKYDSNYGKIVIGKVNNVEGSGNYLTIKIDEIENNLKLSTNYSNFSLNGVSAKASNISISAGYTNININHSVNYYFDFDVSTKYANFKSEAPLEYTARVETQSTKSYKGYYKKSGANKMTISSNYGNVNLNLSN</sequence>
<evidence type="ECO:0000313" key="3">
    <source>
        <dbReference type="Proteomes" id="UP000289734"/>
    </source>
</evidence>
<evidence type="ECO:0000256" key="1">
    <source>
        <dbReference type="SAM" id="SignalP"/>
    </source>
</evidence>
<keyword evidence="1" id="KW-0732">Signal</keyword>
<dbReference type="RefSeq" id="WP_129465609.1">
    <property type="nucleotide sequence ID" value="NZ_SBKQ01000019.1"/>
</dbReference>
<dbReference type="Proteomes" id="UP000289734">
    <property type="component" value="Unassembled WGS sequence"/>
</dbReference>
<dbReference type="AlphaFoldDB" id="A0A4Q1KGJ3"/>
<protein>
    <recommendedName>
        <fullName evidence="4">Adhesin domain-containing protein</fullName>
    </recommendedName>
</protein>
<dbReference type="OrthoDB" id="1117657at2"/>
<evidence type="ECO:0008006" key="4">
    <source>
        <dbReference type="Google" id="ProtNLM"/>
    </source>
</evidence>
<evidence type="ECO:0000313" key="2">
    <source>
        <dbReference type="EMBL" id="RXR28330.1"/>
    </source>
</evidence>
<organism evidence="2 3">
    <name type="scientific">Flavobacterium piscinae</name>
    <dbReference type="NCBI Taxonomy" id="2506424"/>
    <lineage>
        <taxon>Bacteria</taxon>
        <taxon>Pseudomonadati</taxon>
        <taxon>Bacteroidota</taxon>
        <taxon>Flavobacteriia</taxon>
        <taxon>Flavobacteriales</taxon>
        <taxon>Flavobacteriaceae</taxon>
        <taxon>Flavobacterium</taxon>
    </lineage>
</organism>
<comment type="caution">
    <text evidence="2">The sequence shown here is derived from an EMBL/GenBank/DDBJ whole genome shotgun (WGS) entry which is preliminary data.</text>
</comment>
<gene>
    <name evidence="2" type="ORF">EQG68_14505</name>
</gene>